<evidence type="ECO:0000256" key="5">
    <source>
        <dbReference type="ARBA" id="ARBA00022692"/>
    </source>
</evidence>
<evidence type="ECO:0000256" key="9">
    <source>
        <dbReference type="SAM" id="Phobius"/>
    </source>
</evidence>
<keyword evidence="7 9" id="KW-0472">Membrane</keyword>
<evidence type="ECO:0000256" key="7">
    <source>
        <dbReference type="ARBA" id="ARBA00023136"/>
    </source>
</evidence>
<dbReference type="Proteomes" id="UP001203945">
    <property type="component" value="Unassembled WGS sequence"/>
</dbReference>
<dbReference type="InterPro" id="IPR003362">
    <property type="entry name" value="Bact_transf"/>
</dbReference>
<feature type="transmembrane region" description="Helical" evidence="9">
    <location>
        <begin position="86"/>
        <end position="110"/>
    </location>
</feature>
<keyword evidence="6 9" id="KW-1133">Transmembrane helix</keyword>
<protein>
    <submittedName>
        <fullName evidence="11">Sugar transferase</fullName>
    </submittedName>
</protein>
<reference evidence="11 12" key="1">
    <citation type="submission" date="2022-03" db="EMBL/GenBank/DDBJ databases">
        <authorList>
            <person name="He Y."/>
        </authorList>
    </citation>
    <scope>NUCLEOTIDE SEQUENCE [LARGE SCALE GENOMIC DNA]</scope>
    <source>
        <strain evidence="11 12">TK19116</strain>
    </source>
</reference>
<evidence type="ECO:0000256" key="1">
    <source>
        <dbReference type="ARBA" id="ARBA00004236"/>
    </source>
</evidence>
<evidence type="ECO:0000259" key="10">
    <source>
        <dbReference type="Pfam" id="PF02397"/>
    </source>
</evidence>
<dbReference type="PANTHER" id="PTHR30576">
    <property type="entry name" value="COLANIC BIOSYNTHESIS UDP-GLUCOSE LIPID CARRIER TRANSFERASE"/>
    <property type="match status" value="1"/>
</dbReference>
<gene>
    <name evidence="11" type="ORF">MLD63_04565</name>
</gene>
<evidence type="ECO:0000313" key="11">
    <source>
        <dbReference type="EMBL" id="MCQ0969699.1"/>
    </source>
</evidence>
<keyword evidence="12" id="KW-1185">Reference proteome</keyword>
<evidence type="ECO:0000256" key="3">
    <source>
        <dbReference type="ARBA" id="ARBA00022475"/>
    </source>
</evidence>
<feature type="domain" description="Bacterial sugar transferase" evidence="10">
    <location>
        <begin position="81"/>
        <end position="270"/>
    </location>
</feature>
<comment type="subcellular location">
    <subcellularLocation>
        <location evidence="1">Cell membrane</location>
    </subcellularLocation>
</comment>
<organism evidence="11 12">
    <name type="scientific">Paracoccus albicereus</name>
    <dbReference type="NCBI Taxonomy" id="2922394"/>
    <lineage>
        <taxon>Bacteria</taxon>
        <taxon>Pseudomonadati</taxon>
        <taxon>Pseudomonadota</taxon>
        <taxon>Alphaproteobacteria</taxon>
        <taxon>Rhodobacterales</taxon>
        <taxon>Paracoccaceae</taxon>
        <taxon>Paracoccus</taxon>
    </lineage>
</organism>
<dbReference type="Pfam" id="PF02397">
    <property type="entry name" value="Bac_transf"/>
    <property type="match status" value="1"/>
</dbReference>
<keyword evidence="4 11" id="KW-0808">Transferase</keyword>
<dbReference type="GO" id="GO:0016740">
    <property type="term" value="F:transferase activity"/>
    <property type="evidence" value="ECO:0007669"/>
    <property type="project" value="UniProtKB-KW"/>
</dbReference>
<name>A0ABT1MNM5_9RHOB</name>
<evidence type="ECO:0000313" key="12">
    <source>
        <dbReference type="Proteomes" id="UP001203945"/>
    </source>
</evidence>
<sequence length="275" mass="30652">MSVTKFRVDGALPVSSFLRPSHSFDRIIERSRDAARHRDATVRAGYPSRSVAAAVAIAATPGQFGPHDDTSGAGLYRSGAKRALDLVLLVLASPFVVPVILILALMVVVMDGGKPFYTQERVGQNGRIYRIWKLRSMVRDADARLADYLDANPDMRDQWETKQKLIDDPRITRLGRFLRKSSMDELPQLLNVLRGDMSLVGPRPMMPSQQSMYQGSAYYALRPGITGLWQVSDRNESSFADRARFDNIYNRSLSLRTDATILLATVRVVLNGTGH</sequence>
<evidence type="ECO:0000256" key="8">
    <source>
        <dbReference type="ARBA" id="ARBA00023169"/>
    </source>
</evidence>
<dbReference type="EMBL" id="JAKZEU010000002">
    <property type="protein sequence ID" value="MCQ0969699.1"/>
    <property type="molecule type" value="Genomic_DNA"/>
</dbReference>
<evidence type="ECO:0000256" key="4">
    <source>
        <dbReference type="ARBA" id="ARBA00022679"/>
    </source>
</evidence>
<keyword evidence="5 9" id="KW-0812">Transmembrane</keyword>
<evidence type="ECO:0000256" key="2">
    <source>
        <dbReference type="ARBA" id="ARBA00006464"/>
    </source>
</evidence>
<comment type="similarity">
    <text evidence="2">Belongs to the bacterial sugar transferase family.</text>
</comment>
<proteinExistence type="inferred from homology"/>
<accession>A0ABT1MNM5</accession>
<evidence type="ECO:0000256" key="6">
    <source>
        <dbReference type="ARBA" id="ARBA00022989"/>
    </source>
</evidence>
<keyword evidence="8" id="KW-0270">Exopolysaccharide synthesis</keyword>
<dbReference type="PANTHER" id="PTHR30576:SF4">
    <property type="entry name" value="UNDECAPRENYL-PHOSPHATE GALACTOSE PHOSPHOTRANSFERASE"/>
    <property type="match status" value="1"/>
</dbReference>
<comment type="caution">
    <text evidence="11">The sequence shown here is derived from an EMBL/GenBank/DDBJ whole genome shotgun (WGS) entry which is preliminary data.</text>
</comment>
<keyword evidence="3" id="KW-1003">Cell membrane</keyword>